<evidence type="ECO:0000313" key="2">
    <source>
        <dbReference type="Proteomes" id="UP000006512"/>
    </source>
</evidence>
<organism evidence="1 2">
    <name type="scientific">Asticcacaulis biprosthecium C19</name>
    <dbReference type="NCBI Taxonomy" id="715226"/>
    <lineage>
        <taxon>Bacteria</taxon>
        <taxon>Pseudomonadati</taxon>
        <taxon>Pseudomonadota</taxon>
        <taxon>Alphaproteobacteria</taxon>
        <taxon>Caulobacterales</taxon>
        <taxon>Caulobacteraceae</taxon>
        <taxon>Asticcacaulis</taxon>
    </lineage>
</organism>
<dbReference type="Proteomes" id="UP000006512">
    <property type="component" value="Unassembled WGS sequence"/>
</dbReference>
<reference evidence="2" key="1">
    <citation type="submission" date="2011-03" db="EMBL/GenBank/DDBJ databases">
        <title>Draft genome sequence of Brevundimonas diminuta.</title>
        <authorList>
            <person name="Brown P.J.B."/>
            <person name="Buechlein A."/>
            <person name="Hemmerich C."/>
            <person name="Brun Y.V."/>
        </authorList>
    </citation>
    <scope>NUCLEOTIDE SEQUENCE [LARGE SCALE GENOMIC DNA]</scope>
    <source>
        <strain evidence="2">C19</strain>
    </source>
</reference>
<accession>F4QGK5</accession>
<dbReference type="AlphaFoldDB" id="F4QGK5"/>
<sequence length="53" mass="5547">MAPRKTLRIDDVASAALDMVAAEGGEIDFTSAPEKGEHLLVHHSDGVTGGCNR</sequence>
<dbReference type="HOGENOM" id="CLU_3058086_0_0_5"/>
<name>F4QGK5_9CAUL</name>
<proteinExistence type="predicted"/>
<dbReference type="EMBL" id="GL883077">
    <property type="protein sequence ID" value="EGF93686.1"/>
    <property type="molecule type" value="Genomic_DNA"/>
</dbReference>
<dbReference type="STRING" id="715226.ABI_21280"/>
<protein>
    <submittedName>
        <fullName evidence="1">Uncharacterized protein</fullName>
    </submittedName>
</protein>
<gene>
    <name evidence="1" type="ORF">ABI_21280</name>
</gene>
<keyword evidence="2" id="KW-1185">Reference proteome</keyword>
<evidence type="ECO:0000313" key="1">
    <source>
        <dbReference type="EMBL" id="EGF93686.1"/>
    </source>
</evidence>